<protein>
    <recommendedName>
        <fullName evidence="1">DUF5660 domain-containing protein</fullName>
    </recommendedName>
</protein>
<evidence type="ECO:0000259" key="1">
    <source>
        <dbReference type="Pfam" id="PF18904"/>
    </source>
</evidence>
<comment type="caution">
    <text evidence="2">The sequence shown here is derived from an EMBL/GenBank/DDBJ whole genome shotgun (WGS) entry which is preliminary data.</text>
</comment>
<sequence>MNPKKQGQRGQNNKNQTKVRNQNVLEALKDIGSTTNQSFKNDLLAGTSKDFLRQLMGVNFETKGRKISGDLMPGESIEMDKAYSGEQEKVIKERRQLSFLNKLKDEEIRLVSEKSNDLKVKLNALQSELLALAQSTQNLAAETQVAVMSAPVEPGVYHIAFYEKLIEFIKSFRKQINSAGVWMAETNKRAQKKNFWGKYKKHGSKFLLSADHYLTRSAG</sequence>
<evidence type="ECO:0000313" key="3">
    <source>
        <dbReference type="Proteomes" id="UP000178812"/>
    </source>
</evidence>
<organism evidence="2 3">
    <name type="scientific">Candidatus Woesebacteria bacterium GWB1_43_5</name>
    <dbReference type="NCBI Taxonomy" id="1802474"/>
    <lineage>
        <taxon>Bacteria</taxon>
        <taxon>Candidatus Woeseibacteriota</taxon>
    </lineage>
</organism>
<dbReference type="Proteomes" id="UP000178812">
    <property type="component" value="Unassembled WGS sequence"/>
</dbReference>
<feature type="domain" description="DUF5660" evidence="1">
    <location>
        <begin position="114"/>
        <end position="219"/>
    </location>
</feature>
<reference evidence="2 3" key="1">
    <citation type="journal article" date="2016" name="Nat. Commun.">
        <title>Thousands of microbial genomes shed light on interconnected biogeochemical processes in an aquifer system.</title>
        <authorList>
            <person name="Anantharaman K."/>
            <person name="Brown C.T."/>
            <person name="Hug L.A."/>
            <person name="Sharon I."/>
            <person name="Castelle C.J."/>
            <person name="Probst A.J."/>
            <person name="Thomas B.C."/>
            <person name="Singh A."/>
            <person name="Wilkins M.J."/>
            <person name="Karaoz U."/>
            <person name="Brodie E.L."/>
            <person name="Williams K.H."/>
            <person name="Hubbard S.S."/>
            <person name="Banfield J.F."/>
        </authorList>
    </citation>
    <scope>NUCLEOTIDE SEQUENCE [LARGE SCALE GENOMIC DNA]</scope>
</reference>
<dbReference type="EMBL" id="MGFM01000042">
    <property type="protein sequence ID" value="OGM05253.1"/>
    <property type="molecule type" value="Genomic_DNA"/>
</dbReference>
<dbReference type="Pfam" id="PF18904">
    <property type="entry name" value="DUF5660"/>
    <property type="match status" value="1"/>
</dbReference>
<name>A0A1F7WR11_9BACT</name>
<dbReference type="AlphaFoldDB" id="A0A1F7WR11"/>
<proteinExistence type="predicted"/>
<evidence type="ECO:0000313" key="2">
    <source>
        <dbReference type="EMBL" id="OGM05253.1"/>
    </source>
</evidence>
<gene>
    <name evidence="2" type="ORF">A2125_01315</name>
</gene>
<dbReference type="InterPro" id="IPR043719">
    <property type="entry name" value="DUF5660"/>
</dbReference>
<accession>A0A1F7WR11</accession>